<dbReference type="InterPro" id="IPR022742">
    <property type="entry name" value="Hydrolase_4"/>
</dbReference>
<dbReference type="InterPro" id="IPR029058">
    <property type="entry name" value="AB_hydrolase_fold"/>
</dbReference>
<dbReference type="Gene3D" id="3.40.50.1820">
    <property type="entry name" value="alpha/beta hydrolase"/>
    <property type="match status" value="1"/>
</dbReference>
<evidence type="ECO:0000259" key="1">
    <source>
        <dbReference type="Pfam" id="PF12146"/>
    </source>
</evidence>
<protein>
    <submittedName>
        <fullName evidence="2">Alpha/beta hydrolase</fullName>
    </submittedName>
</protein>
<dbReference type="EMBL" id="AP023420">
    <property type="protein sequence ID" value="BCK83667.1"/>
    <property type="molecule type" value="Genomic_DNA"/>
</dbReference>
<name>A0A810QBR3_9FIRM</name>
<proteinExistence type="predicted"/>
<dbReference type="Pfam" id="PF12146">
    <property type="entry name" value="Hydrolase_4"/>
    <property type="match status" value="1"/>
</dbReference>
<gene>
    <name evidence="2" type="ORF">MM59RIKEN_09860</name>
</gene>
<sequence>MLRNEFVFPSADGNTSIHAVQWLPEDDVRAVVQISHGVSEYILRYEPFAQYLTDRGFAVVGHDHLGHGSSVAPGAARLYFGPKGSWKWVVDDIEKRRCLARESFPNVPYFLLGHSMGSFLARTYLIRYPGRVDGAILMGTGQMSPALITAGKAIAARESRRVGEEHSSSLVEKLAFGTYNRIFAPNRTAFDWLSRSTENVDQYLADPLCGETPTIGLFREMLEGMSWIEKPENLRQMDLDTPILFTSGAMDPVGGCGVGVRRAYESFQKAGVRNVTCRLYPELRHEILCEDCRETVFQDLFDWLTARLPDTSVPGAR</sequence>
<evidence type="ECO:0000313" key="2">
    <source>
        <dbReference type="EMBL" id="BCK83667.1"/>
    </source>
</evidence>
<organism evidence="2 3">
    <name type="scientific">Pusillibacter faecalis</name>
    <dbReference type="NCBI Taxonomy" id="2714358"/>
    <lineage>
        <taxon>Bacteria</taxon>
        <taxon>Bacillati</taxon>
        <taxon>Bacillota</taxon>
        <taxon>Clostridia</taxon>
        <taxon>Eubacteriales</taxon>
        <taxon>Oscillospiraceae</taxon>
        <taxon>Pusillibacter</taxon>
    </lineage>
</organism>
<dbReference type="RefSeq" id="WP_213542813.1">
    <property type="nucleotide sequence ID" value="NZ_AP023420.1"/>
</dbReference>
<dbReference type="GO" id="GO:0016787">
    <property type="term" value="F:hydrolase activity"/>
    <property type="evidence" value="ECO:0007669"/>
    <property type="project" value="UniProtKB-KW"/>
</dbReference>
<keyword evidence="3" id="KW-1185">Reference proteome</keyword>
<keyword evidence="2" id="KW-0378">Hydrolase</keyword>
<dbReference type="KEGG" id="pfaa:MM59RIKEN_09860"/>
<evidence type="ECO:0000313" key="3">
    <source>
        <dbReference type="Proteomes" id="UP000679848"/>
    </source>
</evidence>
<dbReference type="SUPFAM" id="SSF53474">
    <property type="entry name" value="alpha/beta-Hydrolases"/>
    <property type="match status" value="1"/>
</dbReference>
<dbReference type="InterPro" id="IPR051044">
    <property type="entry name" value="MAG_DAG_Lipase"/>
</dbReference>
<dbReference type="AlphaFoldDB" id="A0A810QBR3"/>
<dbReference type="Proteomes" id="UP000679848">
    <property type="component" value="Chromosome"/>
</dbReference>
<dbReference type="PANTHER" id="PTHR11614">
    <property type="entry name" value="PHOSPHOLIPASE-RELATED"/>
    <property type="match status" value="1"/>
</dbReference>
<reference evidence="2" key="1">
    <citation type="submission" date="2020-09" db="EMBL/GenBank/DDBJ databases">
        <title>New species isolated from human feces.</title>
        <authorList>
            <person name="Kitahara M."/>
            <person name="Shigeno Y."/>
            <person name="Shime M."/>
            <person name="Matsumoto Y."/>
            <person name="Nakamura S."/>
            <person name="Motooka D."/>
            <person name="Fukuoka S."/>
            <person name="Nishikawa H."/>
            <person name="Benno Y."/>
        </authorList>
    </citation>
    <scope>NUCLEOTIDE SEQUENCE</scope>
    <source>
        <strain evidence="2">MM59</strain>
    </source>
</reference>
<accession>A0A810QBR3</accession>
<feature type="domain" description="Serine aminopeptidase S33" evidence="1">
    <location>
        <begin position="27"/>
        <end position="290"/>
    </location>
</feature>